<dbReference type="InterPro" id="IPR036388">
    <property type="entry name" value="WH-like_DNA-bd_sf"/>
</dbReference>
<sequence length="171" mass="19097">MASLDVNSLFRRYRDELMRFLCRRVPSREDAADLMQESFLRVMRAAPAAGEVQDAGAYLFATAARLALDHHRHRRVARPEEDDAVLGSLADPTPTPEVVAADRQELARAAAAIAKLPERTRIAFEMHRLGGRTQTEIARELGVSVTVVWRMIHEAYAALRTALNEPPDGRP</sequence>
<dbReference type="EMBL" id="JABFDB010000037">
    <property type="protein sequence ID" value="NYZ24204.1"/>
    <property type="molecule type" value="Genomic_DNA"/>
</dbReference>
<feature type="domain" description="RNA polymerase sigma factor 70 region 4 type 2" evidence="6">
    <location>
        <begin position="110"/>
        <end position="159"/>
    </location>
</feature>
<protein>
    <submittedName>
        <fullName evidence="7">RNA polymerase sigma factor</fullName>
    </submittedName>
</protein>
<comment type="similarity">
    <text evidence="1">Belongs to the sigma-70 factor family. ECF subfamily.</text>
</comment>
<keyword evidence="2" id="KW-0805">Transcription regulation</keyword>
<dbReference type="Proteomes" id="UP000584642">
    <property type="component" value="Unassembled WGS sequence"/>
</dbReference>
<reference evidence="7 8" key="1">
    <citation type="submission" date="2020-05" db="EMBL/GenBank/DDBJ databases">
        <title>Azospirillum oleiclasticum sp. nov, a nitrogen-fixing and heavy crude oil-emulsifying bacterium isolated from the crude oil of Yumen Oilfield.</title>
        <authorList>
            <person name="Wu D."/>
            <person name="Cai M."/>
            <person name="Zhang X."/>
        </authorList>
    </citation>
    <scope>NUCLEOTIDE SEQUENCE [LARGE SCALE GENOMIC DNA]</scope>
    <source>
        <strain evidence="7 8">ROY-1-1-2</strain>
    </source>
</reference>
<dbReference type="InterPro" id="IPR007627">
    <property type="entry name" value="RNA_pol_sigma70_r2"/>
</dbReference>
<dbReference type="InterPro" id="IPR014284">
    <property type="entry name" value="RNA_pol_sigma-70_dom"/>
</dbReference>
<dbReference type="InterPro" id="IPR013325">
    <property type="entry name" value="RNA_pol_sigma_r2"/>
</dbReference>
<evidence type="ECO:0000256" key="1">
    <source>
        <dbReference type="ARBA" id="ARBA00010641"/>
    </source>
</evidence>
<dbReference type="PANTHER" id="PTHR43133">
    <property type="entry name" value="RNA POLYMERASE ECF-TYPE SIGMA FACTO"/>
    <property type="match status" value="1"/>
</dbReference>
<dbReference type="NCBIfam" id="TIGR02937">
    <property type="entry name" value="sigma70-ECF"/>
    <property type="match status" value="1"/>
</dbReference>
<comment type="caution">
    <text evidence="7">The sequence shown here is derived from an EMBL/GenBank/DDBJ whole genome shotgun (WGS) entry which is preliminary data.</text>
</comment>
<dbReference type="InterPro" id="IPR039425">
    <property type="entry name" value="RNA_pol_sigma-70-like"/>
</dbReference>
<dbReference type="RefSeq" id="WP_180285981.1">
    <property type="nucleotide sequence ID" value="NZ_JABFDB010000037.1"/>
</dbReference>
<evidence type="ECO:0000259" key="5">
    <source>
        <dbReference type="Pfam" id="PF04542"/>
    </source>
</evidence>
<organism evidence="7 8">
    <name type="scientific">Azospirillum oleiclasticum</name>
    <dbReference type="NCBI Taxonomy" id="2735135"/>
    <lineage>
        <taxon>Bacteria</taxon>
        <taxon>Pseudomonadati</taxon>
        <taxon>Pseudomonadota</taxon>
        <taxon>Alphaproteobacteria</taxon>
        <taxon>Rhodospirillales</taxon>
        <taxon>Azospirillaceae</taxon>
        <taxon>Azospirillum</taxon>
    </lineage>
</organism>
<dbReference type="PANTHER" id="PTHR43133:SF63">
    <property type="entry name" value="RNA POLYMERASE SIGMA FACTOR FECI-RELATED"/>
    <property type="match status" value="1"/>
</dbReference>
<dbReference type="Gene3D" id="1.10.10.10">
    <property type="entry name" value="Winged helix-like DNA-binding domain superfamily/Winged helix DNA-binding domain"/>
    <property type="match status" value="1"/>
</dbReference>
<dbReference type="InterPro" id="IPR013324">
    <property type="entry name" value="RNA_pol_sigma_r3/r4-like"/>
</dbReference>
<evidence type="ECO:0000313" key="7">
    <source>
        <dbReference type="EMBL" id="NYZ24204.1"/>
    </source>
</evidence>
<keyword evidence="3" id="KW-0731">Sigma factor</keyword>
<evidence type="ECO:0000256" key="3">
    <source>
        <dbReference type="ARBA" id="ARBA00023082"/>
    </source>
</evidence>
<dbReference type="SUPFAM" id="SSF88946">
    <property type="entry name" value="Sigma2 domain of RNA polymerase sigma factors"/>
    <property type="match status" value="1"/>
</dbReference>
<evidence type="ECO:0000259" key="6">
    <source>
        <dbReference type="Pfam" id="PF08281"/>
    </source>
</evidence>
<proteinExistence type="inferred from homology"/>
<dbReference type="Gene3D" id="1.10.1740.10">
    <property type="match status" value="1"/>
</dbReference>
<dbReference type="Pfam" id="PF08281">
    <property type="entry name" value="Sigma70_r4_2"/>
    <property type="match status" value="1"/>
</dbReference>
<dbReference type="InterPro" id="IPR013249">
    <property type="entry name" value="RNA_pol_sigma70_r4_t2"/>
</dbReference>
<gene>
    <name evidence="7" type="ORF">HND93_31245</name>
</gene>
<dbReference type="Pfam" id="PF04542">
    <property type="entry name" value="Sigma70_r2"/>
    <property type="match status" value="1"/>
</dbReference>
<evidence type="ECO:0000256" key="4">
    <source>
        <dbReference type="ARBA" id="ARBA00023163"/>
    </source>
</evidence>
<feature type="domain" description="RNA polymerase sigma-70 region 2" evidence="5">
    <location>
        <begin position="9"/>
        <end position="75"/>
    </location>
</feature>
<keyword evidence="8" id="KW-1185">Reference proteome</keyword>
<keyword evidence="4" id="KW-0804">Transcription</keyword>
<name>A0ABX2TJ91_9PROT</name>
<dbReference type="SUPFAM" id="SSF88659">
    <property type="entry name" value="Sigma3 and sigma4 domains of RNA polymerase sigma factors"/>
    <property type="match status" value="1"/>
</dbReference>
<evidence type="ECO:0000256" key="2">
    <source>
        <dbReference type="ARBA" id="ARBA00023015"/>
    </source>
</evidence>
<accession>A0ABX2TJ91</accession>
<evidence type="ECO:0000313" key="8">
    <source>
        <dbReference type="Proteomes" id="UP000584642"/>
    </source>
</evidence>